<sequence>MTAPPRGELVSYRAALARWPSGVAVVTARDGGGRPYGFTATAFSSLSAEPPMVLVCLGREADCRPVFEAAEAMAVHLLRDDQVAVAGRFATKNVDKYEGLHTSSGLAGVPLLTEALATIECVLERRIDAGDHIILVGRVERCTAFGGRPLVYFSRTFHSLPADSPAREADSHAQH</sequence>
<dbReference type="InterPro" id="IPR002563">
    <property type="entry name" value="Flavin_Rdtase-like_dom"/>
</dbReference>
<evidence type="ECO:0000259" key="2">
    <source>
        <dbReference type="SMART" id="SM00903"/>
    </source>
</evidence>
<dbReference type="Gene3D" id="2.30.110.10">
    <property type="entry name" value="Electron Transport, Fmn-binding Protein, Chain A"/>
    <property type="match status" value="1"/>
</dbReference>
<keyword evidence="1" id="KW-0560">Oxidoreductase</keyword>
<dbReference type="SMART" id="SM00903">
    <property type="entry name" value="Flavin_Reduct"/>
    <property type="match status" value="1"/>
</dbReference>
<evidence type="ECO:0000313" key="4">
    <source>
        <dbReference type="Proteomes" id="UP001202244"/>
    </source>
</evidence>
<dbReference type="EMBL" id="CP093846">
    <property type="protein sequence ID" value="UNT00811.1"/>
    <property type="molecule type" value="Genomic_DNA"/>
</dbReference>
<dbReference type="SUPFAM" id="SSF50475">
    <property type="entry name" value="FMN-binding split barrel"/>
    <property type="match status" value="1"/>
</dbReference>
<evidence type="ECO:0000313" key="3">
    <source>
        <dbReference type="EMBL" id="UNT00811.1"/>
    </source>
</evidence>
<dbReference type="Pfam" id="PF01613">
    <property type="entry name" value="Flavin_Reduct"/>
    <property type="match status" value="1"/>
</dbReference>
<dbReference type="Proteomes" id="UP001202244">
    <property type="component" value="Chromosome"/>
</dbReference>
<dbReference type="InterPro" id="IPR050268">
    <property type="entry name" value="NADH-dep_flavin_reductase"/>
</dbReference>
<evidence type="ECO:0000256" key="1">
    <source>
        <dbReference type="ARBA" id="ARBA00023002"/>
    </source>
</evidence>
<protein>
    <submittedName>
        <fullName evidence="3">Flavin reductase family protein</fullName>
    </submittedName>
</protein>
<organism evidence="3 4">
    <name type="scientific">Streptomyces tubbatahanensis</name>
    <dbReference type="NCBI Taxonomy" id="2923272"/>
    <lineage>
        <taxon>Bacteria</taxon>
        <taxon>Bacillati</taxon>
        <taxon>Actinomycetota</taxon>
        <taxon>Actinomycetes</taxon>
        <taxon>Kitasatosporales</taxon>
        <taxon>Streptomycetaceae</taxon>
        <taxon>Streptomyces</taxon>
    </lineage>
</organism>
<gene>
    <name evidence="3" type="ORF">MMF93_33230</name>
</gene>
<dbReference type="RefSeq" id="WP_242757132.1">
    <property type="nucleotide sequence ID" value="NZ_CP093846.1"/>
</dbReference>
<reference evidence="3 4" key="1">
    <citation type="journal article" date="2023" name="Microbiol. Spectr.">
        <title>Synergy between Genome Mining, Metabolomics, and Bioinformatics Uncovers Antibacterial Chlorinated Carbazole Alkaloids and Their Biosynthetic Gene Cluster from Streptomyces tubbatahanensis sp. nov., a Novel Actinomycete Isolated from Sulu Sea, Philippines.</title>
        <authorList>
            <person name="Tenebro C.P."/>
            <person name="Trono D.J.V.L."/>
            <person name="Balida L.A.P."/>
            <person name="Bayog L.K.A."/>
            <person name="Bruna J.R."/>
            <person name="Sabido E.M."/>
            <person name="Caspe D.P.C."/>
            <person name="de Los Santos E.L.C."/>
            <person name="Saludes J.P."/>
            <person name="Dalisay D.S."/>
        </authorList>
    </citation>
    <scope>NUCLEOTIDE SEQUENCE [LARGE SCALE GENOMIC DNA]</scope>
    <source>
        <strain evidence="3 4">DSD3025</strain>
    </source>
</reference>
<dbReference type="PANTHER" id="PTHR30466:SF1">
    <property type="entry name" value="FMN REDUCTASE (NADH) RUTF"/>
    <property type="match status" value="1"/>
</dbReference>
<dbReference type="InterPro" id="IPR012349">
    <property type="entry name" value="Split_barrel_FMN-bd"/>
</dbReference>
<keyword evidence="4" id="KW-1185">Reference proteome</keyword>
<dbReference type="PANTHER" id="PTHR30466">
    <property type="entry name" value="FLAVIN REDUCTASE"/>
    <property type="match status" value="1"/>
</dbReference>
<name>A0ABY3Y2G7_9ACTN</name>
<feature type="domain" description="Flavin reductase like" evidence="2">
    <location>
        <begin position="16"/>
        <end position="159"/>
    </location>
</feature>
<accession>A0ABY3Y2G7</accession>
<proteinExistence type="predicted"/>